<comment type="function">
    <text evidence="9">CRISPR (clustered regularly interspaced short palindromic repeat), is an adaptive immune system that provides protection against mobile genetic elements (viruses, transposable elements and conjugative plasmids). CRISPR clusters contain spacers, sequences complementary to antecedent mobile elements, and target invading nucleic acids. CRISPR clusters are transcribed and processed into CRISPR RNA (crRNA). Acts as a dsDNA endonuclease. Involved in the integration of spacer DNA into the CRISPR cassette.</text>
</comment>
<evidence type="ECO:0000256" key="6">
    <source>
        <dbReference type="ARBA" id="ARBA00023118"/>
    </source>
</evidence>
<keyword evidence="1 9" id="KW-0540">Nuclease</keyword>
<keyword evidence="7 9" id="KW-0238">DNA-binding</keyword>
<evidence type="ECO:0000256" key="2">
    <source>
        <dbReference type="ARBA" id="ARBA00022723"/>
    </source>
</evidence>
<evidence type="ECO:0000256" key="3">
    <source>
        <dbReference type="ARBA" id="ARBA00022759"/>
    </source>
</evidence>
<accession>A0A1M5BEK9</accession>
<comment type="similarity">
    <text evidence="9">Belongs to the CRISPR-associated endonuclease Cas1 family.</text>
</comment>
<evidence type="ECO:0000313" key="10">
    <source>
        <dbReference type="EMBL" id="SHF40602.1"/>
    </source>
</evidence>
<keyword evidence="8 9" id="KW-0464">Manganese</keyword>
<evidence type="ECO:0000256" key="4">
    <source>
        <dbReference type="ARBA" id="ARBA00022801"/>
    </source>
</evidence>
<feature type="binding site" evidence="9">
    <location>
        <position position="157"/>
    </location>
    <ligand>
        <name>Mn(2+)</name>
        <dbReference type="ChEBI" id="CHEBI:29035"/>
    </ligand>
</feature>
<evidence type="ECO:0000313" key="11">
    <source>
        <dbReference type="Proteomes" id="UP000184196"/>
    </source>
</evidence>
<dbReference type="PANTHER" id="PTHR43219">
    <property type="entry name" value="CRISPR-ASSOCIATED ENDONUCLEASE CAS1"/>
    <property type="match status" value="1"/>
</dbReference>
<evidence type="ECO:0000256" key="1">
    <source>
        <dbReference type="ARBA" id="ARBA00022722"/>
    </source>
</evidence>
<dbReference type="GO" id="GO:0046872">
    <property type="term" value="F:metal ion binding"/>
    <property type="evidence" value="ECO:0007669"/>
    <property type="project" value="UniProtKB-UniRule"/>
</dbReference>
<protein>
    <recommendedName>
        <fullName evidence="9">CRISPR-associated endonuclease Cas1</fullName>
        <ecNumber evidence="9">3.1.-.-</ecNumber>
    </recommendedName>
</protein>
<dbReference type="InterPro" id="IPR019858">
    <property type="entry name" value="CRISPR-assoc_Cas1_HMARI/TNEAP"/>
</dbReference>
<keyword evidence="11" id="KW-1185">Reference proteome</keyword>
<feature type="binding site" evidence="9">
    <location>
        <position position="238"/>
    </location>
    <ligand>
        <name>Mn(2+)</name>
        <dbReference type="ChEBI" id="CHEBI:29035"/>
    </ligand>
</feature>
<dbReference type="InterPro" id="IPR002729">
    <property type="entry name" value="CRISPR-assoc_Cas1"/>
</dbReference>
<name>A0A1M5BEK9_9FIRM</name>
<dbReference type="Proteomes" id="UP000184196">
    <property type="component" value="Unassembled WGS sequence"/>
</dbReference>
<evidence type="ECO:0000256" key="7">
    <source>
        <dbReference type="ARBA" id="ARBA00023125"/>
    </source>
</evidence>
<dbReference type="HAMAP" id="MF_01470">
    <property type="entry name" value="Cas1"/>
    <property type="match status" value="1"/>
</dbReference>
<keyword evidence="5 9" id="KW-0460">Magnesium</keyword>
<comment type="subunit">
    <text evidence="9">Homodimer, forms a heterotetramer with a Cas2 homodimer.</text>
</comment>
<dbReference type="GO" id="GO:0043571">
    <property type="term" value="P:maintenance of CRISPR repeat elements"/>
    <property type="evidence" value="ECO:0007669"/>
    <property type="project" value="UniProtKB-UniRule"/>
</dbReference>
<dbReference type="EMBL" id="FQUW01000027">
    <property type="protein sequence ID" value="SHF40602.1"/>
    <property type="molecule type" value="Genomic_DNA"/>
</dbReference>
<dbReference type="Pfam" id="PF01867">
    <property type="entry name" value="Cas_Cas1"/>
    <property type="match status" value="1"/>
</dbReference>
<dbReference type="RefSeq" id="WP_073166153.1">
    <property type="nucleotide sequence ID" value="NZ_FQUW01000027.1"/>
</dbReference>
<keyword evidence="4 9" id="KW-0378">Hydrolase</keyword>
<dbReference type="GO" id="GO:0003677">
    <property type="term" value="F:DNA binding"/>
    <property type="evidence" value="ECO:0007669"/>
    <property type="project" value="UniProtKB-KW"/>
</dbReference>
<gene>
    <name evidence="9" type="primary">cas1</name>
    <name evidence="10" type="ORF">SAMN02745218_02180</name>
</gene>
<dbReference type="Gene3D" id="1.20.120.920">
    <property type="entry name" value="CRISPR-associated endonuclease Cas1, C-terminal domain"/>
    <property type="match status" value="1"/>
</dbReference>
<evidence type="ECO:0000256" key="9">
    <source>
        <dbReference type="HAMAP-Rule" id="MF_01470"/>
    </source>
</evidence>
<dbReference type="PANTHER" id="PTHR43219:SF1">
    <property type="entry name" value="CRISPR-ASSOCIATED ENDONUCLEASE CAS1"/>
    <property type="match status" value="1"/>
</dbReference>
<keyword evidence="2 9" id="KW-0479">Metal-binding</keyword>
<dbReference type="CDD" id="cd09722">
    <property type="entry name" value="Cas1_I-B"/>
    <property type="match status" value="1"/>
</dbReference>
<dbReference type="Gene3D" id="3.100.10.20">
    <property type="entry name" value="CRISPR-associated endonuclease Cas1, N-terminal domain"/>
    <property type="match status" value="1"/>
</dbReference>
<dbReference type="GO" id="GO:0051607">
    <property type="term" value="P:defense response to virus"/>
    <property type="evidence" value="ECO:0007669"/>
    <property type="project" value="UniProtKB-UniRule"/>
</dbReference>
<dbReference type="EC" id="3.1.-.-" evidence="9"/>
<dbReference type="AlphaFoldDB" id="A0A1M5BEK9"/>
<evidence type="ECO:0000256" key="5">
    <source>
        <dbReference type="ARBA" id="ARBA00022842"/>
    </source>
</evidence>
<proteinExistence type="inferred from homology"/>
<organism evidence="10 11">
    <name type="scientific">Desulfofundulus australicus DSM 11792</name>
    <dbReference type="NCBI Taxonomy" id="1121425"/>
    <lineage>
        <taxon>Bacteria</taxon>
        <taxon>Bacillati</taxon>
        <taxon>Bacillota</taxon>
        <taxon>Clostridia</taxon>
        <taxon>Eubacteriales</taxon>
        <taxon>Peptococcaceae</taxon>
        <taxon>Desulfofundulus</taxon>
    </lineage>
</organism>
<dbReference type="InterPro" id="IPR042206">
    <property type="entry name" value="CRISPR-assoc_Cas1_C"/>
</dbReference>
<sequence length="331" mass="38450">MQKTLYLFASGRLKRKDNTICVESEEGTKYFPVTSLRDIVVFGEVDLNKKLLEFLQENEIVLHFFGHYGNYVGSFYPREHYNSGYIILRQAEHYLDPGLRLNLARKFVEGALSNILQVLRYYQNRGKELSAYIEAIASLAEERLPFCGSVEELMAIEGNARGYYYDSFNIILEGAPFVIKGRSKRPPADPLNALISFGNSLVYTRVLTEIYKTHLDPRIGYLHATNFRRFTLNLDVAEIFKPIFADRVLFTLVGKKMIGPGDFERHGAAVLLKEAGRRLYVKELEDKLQTTFHHRRLKRNVSYQTLIRLELYKLEKHLIGEETYEPFVSRW</sequence>
<evidence type="ECO:0000256" key="8">
    <source>
        <dbReference type="ARBA" id="ARBA00023211"/>
    </source>
</evidence>
<reference evidence="11" key="1">
    <citation type="submission" date="2016-11" db="EMBL/GenBank/DDBJ databases">
        <authorList>
            <person name="Varghese N."/>
            <person name="Submissions S."/>
        </authorList>
    </citation>
    <scope>NUCLEOTIDE SEQUENCE [LARGE SCALE GENOMIC DNA]</scope>
    <source>
        <strain evidence="11">DSM 11792</strain>
    </source>
</reference>
<comment type="cofactor">
    <cofactor evidence="9">
        <name>Mg(2+)</name>
        <dbReference type="ChEBI" id="CHEBI:18420"/>
    </cofactor>
    <cofactor evidence="9">
        <name>Mn(2+)</name>
        <dbReference type="ChEBI" id="CHEBI:29035"/>
    </cofactor>
</comment>
<feature type="binding site" evidence="9">
    <location>
        <position position="223"/>
    </location>
    <ligand>
        <name>Mn(2+)</name>
        <dbReference type="ChEBI" id="CHEBI:29035"/>
    </ligand>
</feature>
<dbReference type="GO" id="GO:0016787">
    <property type="term" value="F:hydrolase activity"/>
    <property type="evidence" value="ECO:0007669"/>
    <property type="project" value="UniProtKB-KW"/>
</dbReference>
<dbReference type="OrthoDB" id="9803119at2"/>
<dbReference type="GO" id="GO:0004520">
    <property type="term" value="F:DNA endonuclease activity"/>
    <property type="evidence" value="ECO:0007669"/>
    <property type="project" value="InterPro"/>
</dbReference>
<keyword evidence="6 9" id="KW-0051">Antiviral defense</keyword>
<dbReference type="NCBIfam" id="TIGR03641">
    <property type="entry name" value="cas1_HMARI"/>
    <property type="match status" value="1"/>
</dbReference>
<dbReference type="InterPro" id="IPR042211">
    <property type="entry name" value="CRISPR-assoc_Cas1_N"/>
</dbReference>
<keyword evidence="3 9" id="KW-0255">Endonuclease</keyword>
<dbReference type="NCBIfam" id="TIGR00287">
    <property type="entry name" value="cas1"/>
    <property type="match status" value="1"/>
</dbReference>